<feature type="compositionally biased region" description="Basic and acidic residues" evidence="5">
    <location>
        <begin position="666"/>
        <end position="678"/>
    </location>
</feature>
<dbReference type="Proteomes" id="UP000796761">
    <property type="component" value="Unassembled WGS sequence"/>
</dbReference>
<feature type="compositionally biased region" description="Low complexity" evidence="5">
    <location>
        <begin position="194"/>
        <end position="212"/>
    </location>
</feature>
<dbReference type="GO" id="GO:0006364">
    <property type="term" value="P:rRNA processing"/>
    <property type="evidence" value="ECO:0007669"/>
    <property type="project" value="InterPro"/>
</dbReference>
<feature type="compositionally biased region" description="Low complexity" evidence="5">
    <location>
        <begin position="1"/>
        <end position="11"/>
    </location>
</feature>
<dbReference type="InterPro" id="IPR012580">
    <property type="entry name" value="NUC153"/>
</dbReference>
<feature type="domain" description="NUC153" evidence="6">
    <location>
        <begin position="747"/>
        <end position="774"/>
    </location>
</feature>
<feature type="compositionally biased region" description="Acidic residues" evidence="5">
    <location>
        <begin position="242"/>
        <end position="291"/>
    </location>
</feature>
<proteinExistence type="inferred from homology"/>
<dbReference type="AlphaFoldDB" id="A0A8K1GDW4"/>
<dbReference type="PANTHER" id="PTHR12202:SF0">
    <property type="entry name" value="ESF1 HOMOLOG"/>
    <property type="match status" value="1"/>
</dbReference>
<protein>
    <recommendedName>
        <fullName evidence="10">ESF1 homolog</fullName>
    </recommendedName>
</protein>
<reference evidence="8" key="1">
    <citation type="submission" date="2019-04" db="EMBL/GenBank/DDBJ databases">
        <title>Genome assembly of Zosterops borbonicus 15179.</title>
        <authorList>
            <person name="Leroy T."/>
            <person name="Anselmetti Y."/>
            <person name="Tilak M.-K."/>
            <person name="Nabholz B."/>
        </authorList>
    </citation>
    <scope>NUCLEOTIDE SEQUENCE</scope>
    <source>
        <strain evidence="8">HGM_15179</strain>
        <tissue evidence="8">Muscle</tissue>
    </source>
</reference>
<evidence type="ECO:0000256" key="2">
    <source>
        <dbReference type="ARBA" id="ARBA00009087"/>
    </source>
</evidence>
<comment type="subcellular location">
    <subcellularLocation>
        <location evidence="1">Nucleus</location>
        <location evidence="1">Nucleolus</location>
    </subcellularLocation>
</comment>
<dbReference type="Pfam" id="PF08159">
    <property type="entry name" value="NUC153"/>
    <property type="match status" value="1"/>
</dbReference>
<feature type="domain" description="ESF1 RRM" evidence="7">
    <location>
        <begin position="340"/>
        <end position="477"/>
    </location>
</feature>
<feature type="region of interest" description="Disordered" evidence="5">
    <location>
        <begin position="85"/>
        <end position="331"/>
    </location>
</feature>
<dbReference type="InterPro" id="IPR056750">
    <property type="entry name" value="RRM_ESF1"/>
</dbReference>
<keyword evidence="9" id="KW-1185">Reference proteome</keyword>
<feature type="compositionally biased region" description="Acidic residues" evidence="5">
    <location>
        <begin position="537"/>
        <end position="555"/>
    </location>
</feature>
<comment type="caution">
    <text evidence="8">The sequence shown here is derived from an EMBL/GenBank/DDBJ whole genome shotgun (WGS) entry which is preliminary data.</text>
</comment>
<dbReference type="PANTHER" id="PTHR12202">
    <property type="entry name" value="ESF1 HOMOLOG"/>
    <property type="match status" value="1"/>
</dbReference>
<dbReference type="OrthoDB" id="431825at2759"/>
<gene>
    <name evidence="8" type="ORF">HGM15179_011051</name>
</gene>
<evidence type="ECO:0000313" key="9">
    <source>
        <dbReference type="Proteomes" id="UP000796761"/>
    </source>
</evidence>
<feature type="region of interest" description="Disordered" evidence="5">
    <location>
        <begin position="781"/>
        <end position="807"/>
    </location>
</feature>
<dbReference type="Pfam" id="PF25121">
    <property type="entry name" value="RRM_ESF1"/>
    <property type="match status" value="1"/>
</dbReference>
<feature type="compositionally biased region" description="Basic and acidic residues" evidence="5">
    <location>
        <begin position="556"/>
        <end position="570"/>
    </location>
</feature>
<evidence type="ECO:0000256" key="1">
    <source>
        <dbReference type="ARBA" id="ARBA00004604"/>
    </source>
</evidence>
<keyword evidence="4" id="KW-0539">Nucleus</keyword>
<feature type="compositionally biased region" description="Basic and acidic residues" evidence="5">
    <location>
        <begin position="316"/>
        <end position="331"/>
    </location>
</feature>
<organism evidence="8 9">
    <name type="scientific">Zosterops borbonicus</name>
    <dbReference type="NCBI Taxonomy" id="364589"/>
    <lineage>
        <taxon>Eukaryota</taxon>
        <taxon>Metazoa</taxon>
        <taxon>Chordata</taxon>
        <taxon>Craniata</taxon>
        <taxon>Vertebrata</taxon>
        <taxon>Euteleostomi</taxon>
        <taxon>Archelosauria</taxon>
        <taxon>Archosauria</taxon>
        <taxon>Dinosauria</taxon>
        <taxon>Saurischia</taxon>
        <taxon>Theropoda</taxon>
        <taxon>Coelurosauria</taxon>
        <taxon>Aves</taxon>
        <taxon>Neognathae</taxon>
        <taxon>Neoaves</taxon>
        <taxon>Telluraves</taxon>
        <taxon>Australaves</taxon>
        <taxon>Passeriformes</taxon>
        <taxon>Sylvioidea</taxon>
        <taxon>Zosteropidae</taxon>
        <taxon>Zosterops</taxon>
    </lineage>
</organism>
<keyword evidence="3" id="KW-0175">Coiled coil</keyword>
<feature type="compositionally biased region" description="Acidic residues" evidence="5">
    <location>
        <begin position="646"/>
        <end position="658"/>
    </location>
</feature>
<dbReference type="GO" id="GO:0003723">
    <property type="term" value="F:RNA binding"/>
    <property type="evidence" value="ECO:0007669"/>
    <property type="project" value="TreeGrafter"/>
</dbReference>
<feature type="region of interest" description="Disordered" evidence="5">
    <location>
        <begin position="535"/>
        <end position="570"/>
    </location>
</feature>
<evidence type="ECO:0000256" key="5">
    <source>
        <dbReference type="SAM" id="MobiDB-lite"/>
    </source>
</evidence>
<comment type="similarity">
    <text evidence="2">Belongs to the ESF1 family.</text>
</comment>
<feature type="region of interest" description="Disordered" evidence="5">
    <location>
        <begin position="636"/>
        <end position="691"/>
    </location>
</feature>
<feature type="region of interest" description="Disordered" evidence="5">
    <location>
        <begin position="1"/>
        <end position="21"/>
    </location>
</feature>
<dbReference type="EMBL" id="SWJQ01000338">
    <property type="protein sequence ID" value="TRZ16059.1"/>
    <property type="molecule type" value="Genomic_DNA"/>
</dbReference>
<feature type="compositionally biased region" description="Basic and acidic residues" evidence="5">
    <location>
        <begin position="781"/>
        <end position="803"/>
    </location>
</feature>
<sequence>MSKSSVASKMSSQEEILSDGRFSRIARDPRFWEMPEKERKVKIDKRFQAMFHDKKFKLRYTVDKRGRPVNYSSAENLRKFYALSESDSDLSESESKELVGKKKKKKKGKGKVKADSAGGLPKEESKNTQQEVDQTCEEVTKLNDLKKEGQKSKSKLSLKEDSQKPAVEADRSWRNKGLLPKGENKQGDVSGGRSISIQIKEKSSQASAAKSVKAPKRDQALGGKIKESDISDQSVKSRGQSEEETSASEDAESEEEESEDGGETGEEEEPEDDGETGEDDSDSEDDEESDSGPDLARGIGNVETSSEDDEDLNELFPKEPEIEHSWRELDKDAPRGDEITSRLAVCNMDWDRLKAKDLLALFNSFTPKGGTVFSVKIYPSEFGKERLKEEEQKGPVELFDIPENTTEDDGIYREKLREYQFKRLKYFYAVVECDSPETANKIYEECDGLEFESSCSFIDLRFIPDNVTFDDKPKDVASEVNIAAYKPKYFTSAAMGTSKVDITWDETDHERVTSLSRTFNKEELLDMDFQAYLASSSEDEEEQQQDGDEANEMEDDKPRKSQKDDEEQIAKYRELLQSIQEKEKKQEEKDIGMEIKWVPGLKESAEEMVKNRLEGKDNLTPWQKYLEKKKEKRLLKKKRKAAAEREESEDELPPDVDLNDPYFAEEFEKAGVKKKPESVESASEDEDEVEKQKAEMALLMMDDEDDTRKHFNYKKIVEQQNLSKKKKKLLMKKKELLEDDFQVNVADTRFQAMFTSPLFNLDPSDPNFKKTKAVEKILEEKARRREEKEQDLKEANKGLENKMAKKGGVAKKAIDPALSMLIKSVKNKTQEFQARKKQKIK</sequence>
<evidence type="ECO:0000256" key="4">
    <source>
        <dbReference type="ARBA" id="ARBA00023242"/>
    </source>
</evidence>
<evidence type="ECO:0008006" key="10">
    <source>
        <dbReference type="Google" id="ProtNLM"/>
    </source>
</evidence>
<accession>A0A8K1GDW4</accession>
<evidence type="ECO:0000259" key="6">
    <source>
        <dbReference type="Pfam" id="PF08159"/>
    </source>
</evidence>
<feature type="compositionally biased region" description="Basic residues" evidence="5">
    <location>
        <begin position="101"/>
        <end position="111"/>
    </location>
</feature>
<name>A0A8K1GDW4_9PASS</name>
<feature type="compositionally biased region" description="Basic and acidic residues" evidence="5">
    <location>
        <begin position="138"/>
        <end position="173"/>
    </location>
</feature>
<evidence type="ECO:0000256" key="3">
    <source>
        <dbReference type="ARBA" id="ARBA00023054"/>
    </source>
</evidence>
<evidence type="ECO:0000313" key="8">
    <source>
        <dbReference type="EMBL" id="TRZ16059.1"/>
    </source>
</evidence>
<dbReference type="GO" id="GO:0005730">
    <property type="term" value="C:nucleolus"/>
    <property type="evidence" value="ECO:0007669"/>
    <property type="project" value="UniProtKB-SubCell"/>
</dbReference>
<evidence type="ECO:0000259" key="7">
    <source>
        <dbReference type="Pfam" id="PF25121"/>
    </source>
</evidence>
<feature type="compositionally biased region" description="Basic and acidic residues" evidence="5">
    <location>
        <begin position="215"/>
        <end position="229"/>
    </location>
</feature>
<dbReference type="InterPro" id="IPR039754">
    <property type="entry name" value="Esf1"/>
</dbReference>